<keyword evidence="1" id="KW-0732">Signal</keyword>
<reference evidence="2" key="3">
    <citation type="submission" date="2023-05" db="EMBL/GenBank/DDBJ databases">
        <authorList>
            <person name="Smith C.H."/>
        </authorList>
    </citation>
    <scope>NUCLEOTIDE SEQUENCE</scope>
    <source>
        <strain evidence="2">CHS0354</strain>
        <tissue evidence="2">Mantle</tissue>
    </source>
</reference>
<dbReference type="EMBL" id="JAEAOA010000675">
    <property type="protein sequence ID" value="KAK3606179.1"/>
    <property type="molecule type" value="Genomic_DNA"/>
</dbReference>
<dbReference type="AlphaFoldDB" id="A0AAE0W9M2"/>
<name>A0AAE0W9M2_9BIVA</name>
<protein>
    <submittedName>
        <fullName evidence="2">Uncharacterized protein</fullName>
    </submittedName>
</protein>
<feature type="signal peptide" evidence="1">
    <location>
        <begin position="1"/>
        <end position="21"/>
    </location>
</feature>
<keyword evidence="3" id="KW-1185">Reference proteome</keyword>
<evidence type="ECO:0000256" key="1">
    <source>
        <dbReference type="SAM" id="SignalP"/>
    </source>
</evidence>
<accession>A0AAE0W9M2</accession>
<evidence type="ECO:0000313" key="3">
    <source>
        <dbReference type="Proteomes" id="UP001195483"/>
    </source>
</evidence>
<sequence length="107" mass="10657">MNKFLGVAVVLSVICIVDVYSAYTFGGKGYGTSGLSGNDYTGGLYKGYGGLSGGLGHISGGYGGYGGKGIPILQIPIVPYKGVRIGKGVAKGFGKGIGTGKGIKGIF</sequence>
<gene>
    <name evidence="2" type="ORF">CHS0354_010820</name>
</gene>
<proteinExistence type="predicted"/>
<organism evidence="2 3">
    <name type="scientific">Potamilus streckersoni</name>
    <dbReference type="NCBI Taxonomy" id="2493646"/>
    <lineage>
        <taxon>Eukaryota</taxon>
        <taxon>Metazoa</taxon>
        <taxon>Spiralia</taxon>
        <taxon>Lophotrochozoa</taxon>
        <taxon>Mollusca</taxon>
        <taxon>Bivalvia</taxon>
        <taxon>Autobranchia</taxon>
        <taxon>Heteroconchia</taxon>
        <taxon>Palaeoheterodonta</taxon>
        <taxon>Unionida</taxon>
        <taxon>Unionoidea</taxon>
        <taxon>Unionidae</taxon>
        <taxon>Ambleminae</taxon>
        <taxon>Lampsilini</taxon>
        <taxon>Potamilus</taxon>
    </lineage>
</organism>
<reference evidence="2" key="2">
    <citation type="journal article" date="2021" name="Genome Biol. Evol.">
        <title>Developing a high-quality reference genome for a parasitic bivalve with doubly uniparental inheritance (Bivalvia: Unionida).</title>
        <authorList>
            <person name="Smith C.H."/>
        </authorList>
    </citation>
    <scope>NUCLEOTIDE SEQUENCE</scope>
    <source>
        <strain evidence="2">CHS0354</strain>
        <tissue evidence="2">Mantle</tissue>
    </source>
</reference>
<dbReference type="Proteomes" id="UP001195483">
    <property type="component" value="Unassembled WGS sequence"/>
</dbReference>
<evidence type="ECO:0000313" key="2">
    <source>
        <dbReference type="EMBL" id="KAK3606179.1"/>
    </source>
</evidence>
<feature type="chain" id="PRO_5042250134" evidence="1">
    <location>
        <begin position="22"/>
        <end position="107"/>
    </location>
</feature>
<reference evidence="2" key="1">
    <citation type="journal article" date="2021" name="Genome Biol. Evol.">
        <title>A High-Quality Reference Genome for a Parasitic Bivalve with Doubly Uniparental Inheritance (Bivalvia: Unionida).</title>
        <authorList>
            <person name="Smith C.H."/>
        </authorList>
    </citation>
    <scope>NUCLEOTIDE SEQUENCE</scope>
    <source>
        <strain evidence="2">CHS0354</strain>
    </source>
</reference>
<comment type="caution">
    <text evidence="2">The sequence shown here is derived from an EMBL/GenBank/DDBJ whole genome shotgun (WGS) entry which is preliminary data.</text>
</comment>